<dbReference type="PANTHER" id="PTHR11709">
    <property type="entry name" value="MULTI-COPPER OXIDASE"/>
    <property type="match status" value="1"/>
</dbReference>
<dbReference type="InterPro" id="IPR008972">
    <property type="entry name" value="Cupredoxin"/>
</dbReference>
<evidence type="ECO:0000256" key="2">
    <source>
        <dbReference type="ARBA" id="ARBA00022723"/>
    </source>
</evidence>
<comment type="caution">
    <text evidence="8">The sequence shown here is derived from an EMBL/GenBank/DDBJ whole genome shotgun (WGS) entry which is preliminary data.</text>
</comment>
<dbReference type="InterPro" id="IPR001117">
    <property type="entry name" value="Cu-oxidase_2nd"/>
</dbReference>
<evidence type="ECO:0000313" key="9">
    <source>
        <dbReference type="Proteomes" id="UP001302602"/>
    </source>
</evidence>
<organism evidence="8 9">
    <name type="scientific">Parathielavia appendiculata</name>
    <dbReference type="NCBI Taxonomy" id="2587402"/>
    <lineage>
        <taxon>Eukaryota</taxon>
        <taxon>Fungi</taxon>
        <taxon>Dikarya</taxon>
        <taxon>Ascomycota</taxon>
        <taxon>Pezizomycotina</taxon>
        <taxon>Sordariomycetes</taxon>
        <taxon>Sordariomycetidae</taxon>
        <taxon>Sordariales</taxon>
        <taxon>Chaetomiaceae</taxon>
        <taxon>Parathielavia</taxon>
    </lineage>
</organism>
<dbReference type="InterPro" id="IPR002355">
    <property type="entry name" value="Cu_oxidase_Cu_BS"/>
</dbReference>
<dbReference type="PROSITE" id="PS00079">
    <property type="entry name" value="MULTICOPPER_OXIDASE1"/>
    <property type="match status" value="1"/>
</dbReference>
<keyword evidence="9" id="KW-1185">Reference proteome</keyword>
<dbReference type="CDD" id="cd13854">
    <property type="entry name" value="CuRO_1_MaLCC_like"/>
    <property type="match status" value="1"/>
</dbReference>
<evidence type="ECO:0000259" key="5">
    <source>
        <dbReference type="Pfam" id="PF00394"/>
    </source>
</evidence>
<dbReference type="Pfam" id="PF00394">
    <property type="entry name" value="Cu-oxidase"/>
    <property type="match status" value="1"/>
</dbReference>
<evidence type="ECO:0000256" key="1">
    <source>
        <dbReference type="ARBA" id="ARBA00010609"/>
    </source>
</evidence>
<gene>
    <name evidence="8" type="ORF">N657DRAFT_694703</name>
</gene>
<evidence type="ECO:0000259" key="7">
    <source>
        <dbReference type="Pfam" id="PF07732"/>
    </source>
</evidence>
<evidence type="ECO:0000259" key="6">
    <source>
        <dbReference type="Pfam" id="PF07731"/>
    </source>
</evidence>
<feature type="domain" description="Plastocyanin-like" evidence="7">
    <location>
        <begin position="44"/>
        <end position="161"/>
    </location>
</feature>
<evidence type="ECO:0000256" key="4">
    <source>
        <dbReference type="ARBA" id="ARBA00023008"/>
    </source>
</evidence>
<dbReference type="Gene3D" id="2.60.40.420">
    <property type="entry name" value="Cupredoxins - blue copper proteins"/>
    <property type="match status" value="3"/>
</dbReference>
<feature type="domain" description="Plastocyanin-like" evidence="5">
    <location>
        <begin position="171"/>
        <end position="324"/>
    </location>
</feature>
<evidence type="ECO:0000313" key="8">
    <source>
        <dbReference type="EMBL" id="KAK4118005.1"/>
    </source>
</evidence>
<dbReference type="Proteomes" id="UP001302602">
    <property type="component" value="Unassembled WGS sequence"/>
</dbReference>
<dbReference type="PROSITE" id="PS00080">
    <property type="entry name" value="MULTICOPPER_OXIDASE2"/>
    <property type="match status" value="1"/>
</dbReference>
<reference evidence="8" key="1">
    <citation type="journal article" date="2023" name="Mol. Phylogenet. Evol.">
        <title>Genome-scale phylogeny and comparative genomics of the fungal order Sordariales.</title>
        <authorList>
            <person name="Hensen N."/>
            <person name="Bonometti L."/>
            <person name="Westerberg I."/>
            <person name="Brannstrom I.O."/>
            <person name="Guillou S."/>
            <person name="Cros-Aarteil S."/>
            <person name="Calhoun S."/>
            <person name="Haridas S."/>
            <person name="Kuo A."/>
            <person name="Mondo S."/>
            <person name="Pangilinan J."/>
            <person name="Riley R."/>
            <person name="LaButti K."/>
            <person name="Andreopoulos B."/>
            <person name="Lipzen A."/>
            <person name="Chen C."/>
            <person name="Yan M."/>
            <person name="Daum C."/>
            <person name="Ng V."/>
            <person name="Clum A."/>
            <person name="Steindorff A."/>
            <person name="Ohm R.A."/>
            <person name="Martin F."/>
            <person name="Silar P."/>
            <person name="Natvig D.O."/>
            <person name="Lalanne C."/>
            <person name="Gautier V."/>
            <person name="Ament-Velasquez S.L."/>
            <person name="Kruys A."/>
            <person name="Hutchinson M.I."/>
            <person name="Powell A.J."/>
            <person name="Barry K."/>
            <person name="Miller A.N."/>
            <person name="Grigoriev I.V."/>
            <person name="Debuchy R."/>
            <person name="Gladieux P."/>
            <person name="Hiltunen Thoren M."/>
            <person name="Johannesson H."/>
        </authorList>
    </citation>
    <scope>NUCLEOTIDE SEQUENCE</scope>
    <source>
        <strain evidence="8">CBS 731.68</strain>
    </source>
</reference>
<protein>
    <submittedName>
        <fullName evidence="8">Multicopper oxidase</fullName>
    </submittedName>
</protein>
<dbReference type="FunFam" id="2.60.40.420:FF:000021">
    <property type="entry name" value="Extracellular dihydrogeodin oxidase/laccase"/>
    <property type="match status" value="1"/>
</dbReference>
<accession>A0AAN6TP13</accession>
<feature type="domain" description="Plastocyanin-like" evidence="6">
    <location>
        <begin position="404"/>
        <end position="525"/>
    </location>
</feature>
<dbReference type="InterPro" id="IPR045087">
    <property type="entry name" value="Cu-oxidase_fam"/>
</dbReference>
<keyword evidence="2" id="KW-0479">Metal-binding</keyword>
<dbReference type="CDD" id="cd13901">
    <property type="entry name" value="CuRO_3_MaLCC_like"/>
    <property type="match status" value="1"/>
</dbReference>
<dbReference type="InterPro" id="IPR033138">
    <property type="entry name" value="Cu_oxidase_CS"/>
</dbReference>
<sequence length="560" mass="62782">MPRAASATRLAMGPCSESLKTVEPIFRSEVPPVTGVIRRYEFTISRKTIAPDGYQKKSILINGQFPGPLIEANWGDIIEIKVKNDIQGPVDGTAIHWHGFLQKNSPWMDGVPGITQCPIAPGKTFTYTFVADSYGTSWYHSHYSSQYADGAFGPIVIHGPQHQPYDVDIGPILLTDYYHRNHSDINRAIFNSDFNVVAVPAVNTLINGRNNFNCSLKAPGDNTPCRSDAGLAKFKFQRGKKHLLRVVNAGASALQTFSVDGHNMTVIANDFVPVKPYQAQYLKLGVGQRTDVIVETGPNERAPFFIRSQSPDRPCANTIQPNVSAIAYFNNNNQSPTPNPWPAFTASIQDCENEPLEKTEPLQPYTLPGPPAATHTYYMTLRQNETGSYLFRFNDSAFRVNFNHPILLLSNLGNNSYPYDPQWNVDDIGRATSVRFVIYNHNERSHPMHLHGHNYFVEAIGFNNQTWDGRIVRPSNPQRRDTQIVPAWGYMVISFETDNPGAWVFHCHVAWHVGTGLSATFLERPDLIAQYRIPNTVAQTCRDWWAYTNTTIVDQIDSGL</sequence>
<comment type="similarity">
    <text evidence="1">Belongs to the multicopper oxidase family.</text>
</comment>
<dbReference type="SUPFAM" id="SSF49503">
    <property type="entry name" value="Cupredoxins"/>
    <property type="match status" value="3"/>
</dbReference>
<dbReference type="EMBL" id="MU853294">
    <property type="protein sequence ID" value="KAK4118005.1"/>
    <property type="molecule type" value="Genomic_DNA"/>
</dbReference>
<name>A0AAN6TP13_9PEZI</name>
<dbReference type="GeneID" id="87834075"/>
<dbReference type="AlphaFoldDB" id="A0AAN6TP13"/>
<dbReference type="Pfam" id="PF07732">
    <property type="entry name" value="Cu-oxidase_3"/>
    <property type="match status" value="1"/>
</dbReference>
<reference evidence="8" key="2">
    <citation type="submission" date="2023-05" db="EMBL/GenBank/DDBJ databases">
        <authorList>
            <consortium name="Lawrence Berkeley National Laboratory"/>
            <person name="Steindorff A."/>
            <person name="Hensen N."/>
            <person name="Bonometti L."/>
            <person name="Westerberg I."/>
            <person name="Brannstrom I.O."/>
            <person name="Guillou S."/>
            <person name="Cros-Aarteil S."/>
            <person name="Calhoun S."/>
            <person name="Haridas S."/>
            <person name="Kuo A."/>
            <person name="Mondo S."/>
            <person name="Pangilinan J."/>
            <person name="Riley R."/>
            <person name="Labutti K."/>
            <person name="Andreopoulos B."/>
            <person name="Lipzen A."/>
            <person name="Chen C."/>
            <person name="Yanf M."/>
            <person name="Daum C."/>
            <person name="Ng V."/>
            <person name="Clum A."/>
            <person name="Ohm R."/>
            <person name="Martin F."/>
            <person name="Silar P."/>
            <person name="Natvig D."/>
            <person name="Lalanne C."/>
            <person name="Gautier V."/>
            <person name="Ament-Velasquez S.L."/>
            <person name="Kruys A."/>
            <person name="Hutchinson M.I."/>
            <person name="Powell A.J."/>
            <person name="Barry K."/>
            <person name="Miller A.N."/>
            <person name="Grigoriev I.V."/>
            <person name="Debuchy R."/>
            <person name="Gladieux P."/>
            <person name="Thoren M.H."/>
            <person name="Johannesson H."/>
        </authorList>
    </citation>
    <scope>NUCLEOTIDE SEQUENCE</scope>
    <source>
        <strain evidence="8">CBS 731.68</strain>
    </source>
</reference>
<proteinExistence type="inferred from homology"/>
<dbReference type="InterPro" id="IPR011706">
    <property type="entry name" value="Cu-oxidase_C"/>
</dbReference>
<dbReference type="RefSeq" id="XP_062641778.1">
    <property type="nucleotide sequence ID" value="XM_062797308.1"/>
</dbReference>
<keyword evidence="4" id="KW-0186">Copper</keyword>
<dbReference type="GO" id="GO:0005507">
    <property type="term" value="F:copper ion binding"/>
    <property type="evidence" value="ECO:0007669"/>
    <property type="project" value="InterPro"/>
</dbReference>
<dbReference type="GO" id="GO:0016491">
    <property type="term" value="F:oxidoreductase activity"/>
    <property type="evidence" value="ECO:0007669"/>
    <property type="project" value="UniProtKB-KW"/>
</dbReference>
<evidence type="ECO:0000256" key="3">
    <source>
        <dbReference type="ARBA" id="ARBA00023002"/>
    </source>
</evidence>
<dbReference type="PANTHER" id="PTHR11709:SF145">
    <property type="entry name" value="LCC1"/>
    <property type="match status" value="1"/>
</dbReference>
<dbReference type="InterPro" id="IPR011707">
    <property type="entry name" value="Cu-oxidase-like_N"/>
</dbReference>
<dbReference type="Pfam" id="PF07731">
    <property type="entry name" value="Cu-oxidase_2"/>
    <property type="match status" value="1"/>
</dbReference>
<keyword evidence="3" id="KW-0560">Oxidoreductase</keyword>